<evidence type="ECO:0000313" key="8">
    <source>
        <dbReference type="EMBL" id="EHR38239.1"/>
    </source>
</evidence>
<evidence type="ECO:0000256" key="4">
    <source>
        <dbReference type="ARBA" id="ARBA00022525"/>
    </source>
</evidence>
<dbReference type="EMBL" id="AGEG01000002">
    <property type="protein sequence ID" value="EHR38239.1"/>
    <property type="molecule type" value="Genomic_DNA"/>
</dbReference>
<dbReference type="HOGENOM" id="CLU_1352933_0_0_9"/>
<dbReference type="STRING" id="883113.HMPREF9708_00323"/>
<dbReference type="RefSeq" id="WP_006308265.1">
    <property type="nucleotide sequence ID" value="NZ_JH601133.1"/>
</dbReference>
<dbReference type="eggNOG" id="COG4290">
    <property type="taxonomic scope" value="Bacteria"/>
</dbReference>
<dbReference type="GO" id="GO:0005576">
    <property type="term" value="C:extracellular region"/>
    <property type="evidence" value="ECO:0007669"/>
    <property type="project" value="UniProtKB-SubCell"/>
</dbReference>
<dbReference type="GO" id="GO:0016787">
    <property type="term" value="F:hydrolase activity"/>
    <property type="evidence" value="ECO:0007669"/>
    <property type="project" value="UniProtKB-KW"/>
</dbReference>
<sequence length="202" mass="22952">MDKKTKKVIWVILILFGIYRIVSGAINLTGPTDPNGHSEIQSHQRAEKQLDAPEDSIKSGQNDGDMHIDYEPEGADDQEQSLETQDSSESKSSSSLEESGHYYARDDVALYIHLYGHLPDNYITKSEADQRGWSPGDRDYVVGGNRFGNREGKLPKKPGRQYYEADVQAGYTHHRGPQRLVYSDDGLIFYTSDHYETFEQLY</sequence>
<dbReference type="Pfam" id="PF00545">
    <property type="entry name" value="Ribonuclease"/>
    <property type="match status" value="1"/>
</dbReference>
<dbReference type="SUPFAM" id="SSF53933">
    <property type="entry name" value="Microbial ribonucleases"/>
    <property type="match status" value="1"/>
</dbReference>
<keyword evidence="5" id="KW-0540">Nuclease</keyword>
<dbReference type="InterPro" id="IPR001887">
    <property type="entry name" value="Barnase"/>
</dbReference>
<evidence type="ECO:0000256" key="7">
    <source>
        <dbReference type="SAM" id="MobiDB-lite"/>
    </source>
</evidence>
<comment type="caution">
    <text evidence="8">The sequence shown here is derived from an EMBL/GenBank/DDBJ whole genome shotgun (WGS) entry which is preliminary data.</text>
</comment>
<evidence type="ECO:0000313" key="9">
    <source>
        <dbReference type="Proteomes" id="UP000006190"/>
    </source>
</evidence>
<evidence type="ECO:0000256" key="3">
    <source>
        <dbReference type="ARBA" id="ARBA00022214"/>
    </source>
</evidence>
<dbReference type="Gene3D" id="3.10.450.30">
    <property type="entry name" value="Microbial ribonucleases"/>
    <property type="match status" value="1"/>
</dbReference>
<keyword evidence="9" id="KW-1185">Reference proteome</keyword>
<keyword evidence="4" id="KW-0964">Secreted</keyword>
<evidence type="ECO:0000256" key="2">
    <source>
        <dbReference type="ARBA" id="ARBA00009006"/>
    </source>
</evidence>
<protein>
    <recommendedName>
        <fullName evidence="3">Ribonuclease</fullName>
    </recommendedName>
</protein>
<accession>H3NHI4</accession>
<dbReference type="PRINTS" id="PR00117">
    <property type="entry name" value="BARNASE"/>
</dbReference>
<dbReference type="InterPro" id="IPR016191">
    <property type="entry name" value="Ribonuclease/ribotoxin"/>
</dbReference>
<proteinExistence type="inferred from homology"/>
<evidence type="ECO:0000256" key="1">
    <source>
        <dbReference type="ARBA" id="ARBA00004613"/>
    </source>
</evidence>
<reference evidence="8 9" key="1">
    <citation type="submission" date="2012-01" db="EMBL/GenBank/DDBJ databases">
        <title>The Genome Sequence of Facklamia languida CCUG 37842.</title>
        <authorList>
            <consortium name="The Broad Institute Genome Sequencing Platform"/>
            <person name="Earl A."/>
            <person name="Ward D."/>
            <person name="Feldgarden M."/>
            <person name="Gevers D."/>
            <person name="Huys G."/>
            <person name="Young S.K."/>
            <person name="Zeng Q."/>
            <person name="Gargeya S."/>
            <person name="Fitzgerald M."/>
            <person name="Haas B."/>
            <person name="Abouelleil A."/>
            <person name="Alvarado L."/>
            <person name="Arachchi H.M."/>
            <person name="Berlin A."/>
            <person name="Chapman S.B."/>
            <person name="Gearin G."/>
            <person name="Goldberg J."/>
            <person name="Griggs A."/>
            <person name="Gujja S."/>
            <person name="Hansen M."/>
            <person name="Heiman D."/>
            <person name="Howarth C."/>
            <person name="Larimer J."/>
            <person name="Lui A."/>
            <person name="MacDonald P.J.P."/>
            <person name="McCowen C."/>
            <person name="Montmayeur A."/>
            <person name="Murphy C."/>
            <person name="Neiman D."/>
            <person name="Pearson M."/>
            <person name="Priest M."/>
            <person name="Roberts A."/>
            <person name="Saif S."/>
            <person name="Shea T."/>
            <person name="Sisk P."/>
            <person name="Stolte C."/>
            <person name="Sykes S."/>
            <person name="Wortman J."/>
            <person name="Nusbaum C."/>
            <person name="Birren B."/>
        </authorList>
    </citation>
    <scope>NUCLEOTIDE SEQUENCE [LARGE SCALE GENOMIC DNA]</scope>
    <source>
        <strain evidence="8 9">CCUG 37842</strain>
    </source>
</reference>
<feature type="region of interest" description="Disordered" evidence="7">
    <location>
        <begin position="32"/>
        <end position="99"/>
    </location>
</feature>
<evidence type="ECO:0000256" key="5">
    <source>
        <dbReference type="ARBA" id="ARBA00022722"/>
    </source>
</evidence>
<keyword evidence="6" id="KW-0378">Hydrolase</keyword>
<dbReference type="AlphaFoldDB" id="H3NHI4"/>
<comment type="subcellular location">
    <subcellularLocation>
        <location evidence="1">Secreted</location>
    </subcellularLocation>
</comment>
<feature type="compositionally biased region" description="Acidic residues" evidence="7">
    <location>
        <begin position="71"/>
        <end position="80"/>
    </location>
</feature>
<organism evidence="8 9">
    <name type="scientific">Facklamia languida CCUG 37842</name>
    <dbReference type="NCBI Taxonomy" id="883113"/>
    <lineage>
        <taxon>Bacteria</taxon>
        <taxon>Bacillati</taxon>
        <taxon>Bacillota</taxon>
        <taxon>Bacilli</taxon>
        <taxon>Lactobacillales</taxon>
        <taxon>Aerococcaceae</taxon>
        <taxon>Facklamia</taxon>
    </lineage>
</organism>
<dbReference type="Proteomes" id="UP000006190">
    <property type="component" value="Unassembled WGS sequence"/>
</dbReference>
<evidence type="ECO:0000256" key="6">
    <source>
        <dbReference type="ARBA" id="ARBA00022801"/>
    </source>
</evidence>
<gene>
    <name evidence="8" type="ORF">HMPREF9708_00323</name>
</gene>
<feature type="compositionally biased region" description="Basic and acidic residues" evidence="7">
    <location>
        <begin position="40"/>
        <end position="57"/>
    </location>
</feature>
<dbReference type="GO" id="GO:0003723">
    <property type="term" value="F:RNA binding"/>
    <property type="evidence" value="ECO:0007669"/>
    <property type="project" value="InterPro"/>
</dbReference>
<dbReference type="InterPro" id="IPR000026">
    <property type="entry name" value="N1-like"/>
</dbReference>
<dbReference type="GO" id="GO:0004521">
    <property type="term" value="F:RNA endonuclease activity"/>
    <property type="evidence" value="ECO:0007669"/>
    <property type="project" value="InterPro"/>
</dbReference>
<dbReference type="PATRIC" id="fig|883113.3.peg.327"/>
<comment type="similarity">
    <text evidence="2">Belongs to the ribonuclease N1/T1 family.</text>
</comment>
<name>H3NHI4_9LACT</name>